<name>A0A485P9J1_LYNPA</name>
<accession>A0A485P9J1</accession>
<protein>
    <submittedName>
        <fullName evidence="1">Uncharacterized protein</fullName>
    </submittedName>
</protein>
<keyword evidence="2" id="KW-1185">Reference proteome</keyword>
<organism evidence="1 2">
    <name type="scientific">Lynx pardinus</name>
    <name type="common">Iberian lynx</name>
    <name type="synonym">Felis pardina</name>
    <dbReference type="NCBI Taxonomy" id="191816"/>
    <lineage>
        <taxon>Eukaryota</taxon>
        <taxon>Metazoa</taxon>
        <taxon>Chordata</taxon>
        <taxon>Craniata</taxon>
        <taxon>Vertebrata</taxon>
        <taxon>Euteleostomi</taxon>
        <taxon>Mammalia</taxon>
        <taxon>Eutheria</taxon>
        <taxon>Laurasiatheria</taxon>
        <taxon>Carnivora</taxon>
        <taxon>Feliformia</taxon>
        <taxon>Felidae</taxon>
        <taxon>Felinae</taxon>
        <taxon>Lynx</taxon>
    </lineage>
</organism>
<sequence>VPPDHSDSSRTKGPCCSISQPDQLLAPDCVSDESGFKPTVAKAGVITCLEAGERRPERVG</sequence>
<gene>
    <name evidence="1" type="ORF">LYPA_23C006846</name>
</gene>
<dbReference type="AlphaFoldDB" id="A0A485P9J1"/>
<dbReference type="Proteomes" id="UP000386466">
    <property type="component" value="Unassembled WGS sequence"/>
</dbReference>
<evidence type="ECO:0000313" key="2">
    <source>
        <dbReference type="Proteomes" id="UP000386466"/>
    </source>
</evidence>
<reference evidence="1 2" key="1">
    <citation type="submission" date="2019-01" db="EMBL/GenBank/DDBJ databases">
        <authorList>
            <person name="Alioto T."/>
            <person name="Alioto T."/>
        </authorList>
    </citation>
    <scope>NUCLEOTIDE SEQUENCE [LARGE SCALE GENOMIC DNA]</scope>
</reference>
<proteinExistence type="predicted"/>
<evidence type="ECO:0000313" key="1">
    <source>
        <dbReference type="EMBL" id="VFV40939.1"/>
    </source>
</evidence>
<dbReference type="EMBL" id="CAAGRJ010029564">
    <property type="protein sequence ID" value="VFV40939.1"/>
    <property type="molecule type" value="Genomic_DNA"/>
</dbReference>
<feature type="non-terminal residue" evidence="1">
    <location>
        <position position="1"/>
    </location>
</feature>
<feature type="non-terminal residue" evidence="1">
    <location>
        <position position="60"/>
    </location>
</feature>